<evidence type="ECO:0000259" key="3">
    <source>
        <dbReference type="Pfam" id="PF14403"/>
    </source>
</evidence>
<keyword evidence="5" id="KW-1185">Reference proteome</keyword>
<reference evidence="4 5" key="1">
    <citation type="submission" date="2019-07" db="EMBL/GenBank/DDBJ databases">
        <title>Whole genome shotgun sequence of Cellulomonas composti NBRC 100758.</title>
        <authorList>
            <person name="Hosoyama A."/>
            <person name="Uohara A."/>
            <person name="Ohji S."/>
            <person name="Ichikawa N."/>
        </authorList>
    </citation>
    <scope>NUCLEOTIDE SEQUENCE [LARGE SCALE GENOMIC DNA]</scope>
    <source>
        <strain evidence="4 5">NBRC 100758</strain>
    </source>
</reference>
<protein>
    <submittedName>
        <fullName evidence="4">Uncharacterized protein</fullName>
    </submittedName>
</protein>
<organism evidence="4 5">
    <name type="scientific">Cellulomonas composti</name>
    <dbReference type="NCBI Taxonomy" id="266130"/>
    <lineage>
        <taxon>Bacteria</taxon>
        <taxon>Bacillati</taxon>
        <taxon>Actinomycetota</taxon>
        <taxon>Actinomycetes</taxon>
        <taxon>Micrococcales</taxon>
        <taxon>Cellulomonadaceae</taxon>
        <taxon>Cellulomonas</taxon>
    </lineage>
</organism>
<dbReference type="InterPro" id="IPR007296">
    <property type="entry name" value="DUF403"/>
</dbReference>
<dbReference type="AlphaFoldDB" id="A0A511JEL8"/>
<evidence type="ECO:0000256" key="1">
    <source>
        <dbReference type="SAM" id="MobiDB-lite"/>
    </source>
</evidence>
<dbReference type="InterPro" id="IPR025841">
    <property type="entry name" value="CP_ATPgrasp_2"/>
</dbReference>
<gene>
    <name evidence="4" type="ORF">CCO02nite_30730</name>
</gene>
<dbReference type="InterPro" id="IPR051680">
    <property type="entry name" value="ATP-dep_Glu-Cys_Ligase-2"/>
</dbReference>
<feature type="region of interest" description="Disordered" evidence="1">
    <location>
        <begin position="546"/>
        <end position="565"/>
    </location>
</feature>
<feature type="domain" description="Circularly permuted ATP-grasp type 2" evidence="3">
    <location>
        <begin position="71"/>
        <end position="446"/>
    </location>
</feature>
<evidence type="ECO:0000259" key="2">
    <source>
        <dbReference type="Pfam" id="PF04168"/>
    </source>
</evidence>
<dbReference type="Pfam" id="PF14403">
    <property type="entry name" value="CP_ATPgrasp_2"/>
    <property type="match status" value="1"/>
</dbReference>
<feature type="domain" description="DUF403" evidence="2">
    <location>
        <begin position="489"/>
        <end position="819"/>
    </location>
</feature>
<proteinExistence type="predicted"/>
<dbReference type="SUPFAM" id="SSF56059">
    <property type="entry name" value="Glutathione synthetase ATP-binding domain-like"/>
    <property type="match status" value="1"/>
</dbReference>
<dbReference type="Gene3D" id="3.40.50.11290">
    <property type="match status" value="1"/>
</dbReference>
<dbReference type="Pfam" id="PF04168">
    <property type="entry name" value="Alpha-E"/>
    <property type="match status" value="1"/>
</dbReference>
<dbReference type="EMBL" id="BJWG01000021">
    <property type="protein sequence ID" value="GEL96415.1"/>
    <property type="molecule type" value="Genomic_DNA"/>
</dbReference>
<dbReference type="PANTHER" id="PTHR34595">
    <property type="entry name" value="BLR5612 PROTEIN"/>
    <property type="match status" value="1"/>
</dbReference>
<evidence type="ECO:0000313" key="5">
    <source>
        <dbReference type="Proteomes" id="UP000321720"/>
    </source>
</evidence>
<evidence type="ECO:0000313" key="4">
    <source>
        <dbReference type="EMBL" id="GEL96415.1"/>
    </source>
</evidence>
<dbReference type="Proteomes" id="UP000321720">
    <property type="component" value="Unassembled WGS sequence"/>
</dbReference>
<comment type="caution">
    <text evidence="4">The sequence shown here is derived from an EMBL/GenBank/DDBJ whole genome shotgun (WGS) entry which is preliminary data.</text>
</comment>
<dbReference type="Gene3D" id="3.30.1490.270">
    <property type="match status" value="1"/>
</dbReference>
<name>A0A511JEL8_9CELL</name>
<accession>A0A511JEL8</accession>
<sequence length="834" mass="88578">MGQTRRVTDLLSVRAASAGTPDTGSALGLLPVTPDELAHASDEGARLLAEHGVTYGTGVSGPRPWRLDPDPMVLDEAEWTGLAAGLEQRASLLDEVLRDLYGPRRLLSEGLLPPAAILSDPALLRAAHGLRLPGSRDLVLAATDLVRGPDGAWAVVDDRTQAPSGAGYAMEGRRIVAQVLASAYRQAPIQRLGPFFRALRHALHASAPPSDDEPAVVLLSPGPGSETAFDQAYLASMLGLPLVEGSDLVVREGRLWLRALDGLEPVDVVLRRVDDAWCDPLELLAGSRLGVPGLVHAVRQGSATIVNPLGAGILENPALLAALPRIARAVLGEDLGLPAAPTWWCGDDDQRRAVLDRLDRLVVLPVARSSGSAGASAAVAGWTLSDEARGELAARIEAEPWRWAAQEPWGRDLDAAHARPATTLRTFAVPEADGGYLVMAGGLARLSGRPDDDSAWRNDARDVWVLQGELDAAEAVDEPVPSRSPVRSMPPRVAENMFWLGRYAERAGQVVRALRVVADRYDDYHARPHSPGGRALAVALEGLLRDPAAPPTAPGESSGPRPSLRDLALDANVEGSVAQSVQALAASAAAVRDQLSTDTFGPISRMERALREERRVVRRTGVDAPDAPPAALTQGLRGLLDRLLESLYAIAGIAAEGLVRDDGWNLLDAGRRLERAQHLTSSLLGTLADVQPPGVETHVLESVLLAHESAITARRRYQGGPGVVGVVELLVLDPDNPRSLVAAIGQLRADLAGVARPPGVGTDQRDRLLADVADLLAELDPAAAVVPGADGRRRRLVETLESLQWRLLAVADEIERAHFVRPGPSYSMQDGWGA</sequence>
<dbReference type="PANTHER" id="PTHR34595:SF2">
    <property type="entry name" value="BLR2978 PROTEIN"/>
    <property type="match status" value="1"/>
</dbReference>